<gene>
    <name evidence="9" type="primary">recJ</name>
    <name evidence="9" type="ORF">JF539_08290</name>
</gene>
<accession>A0A939J3P0</accession>
<dbReference type="Gene3D" id="3.90.1640.30">
    <property type="match status" value="1"/>
</dbReference>
<dbReference type="GO" id="GO:0003676">
    <property type="term" value="F:nucleic acid binding"/>
    <property type="evidence" value="ECO:0007669"/>
    <property type="project" value="InterPro"/>
</dbReference>
<dbReference type="NCBIfam" id="TIGR00644">
    <property type="entry name" value="recJ"/>
    <property type="match status" value="1"/>
</dbReference>
<dbReference type="PANTHER" id="PTHR30255">
    <property type="entry name" value="SINGLE-STRANDED-DNA-SPECIFIC EXONUCLEASE RECJ"/>
    <property type="match status" value="1"/>
</dbReference>
<comment type="similarity">
    <text evidence="1">Belongs to the RecJ family.</text>
</comment>
<evidence type="ECO:0000256" key="4">
    <source>
        <dbReference type="ARBA" id="ARBA00022801"/>
    </source>
</evidence>
<dbReference type="SUPFAM" id="SSF64182">
    <property type="entry name" value="DHH phosphoesterases"/>
    <property type="match status" value="1"/>
</dbReference>
<evidence type="ECO:0000256" key="5">
    <source>
        <dbReference type="ARBA" id="ARBA00022839"/>
    </source>
</evidence>
<evidence type="ECO:0000259" key="8">
    <source>
        <dbReference type="Pfam" id="PF17768"/>
    </source>
</evidence>
<dbReference type="InterPro" id="IPR041122">
    <property type="entry name" value="RecJ_OB"/>
</dbReference>
<dbReference type="EMBL" id="JAEKJZ010000001">
    <property type="protein sequence ID" value="MBN9670335.1"/>
    <property type="molecule type" value="Genomic_DNA"/>
</dbReference>
<feature type="domain" description="DDH" evidence="6">
    <location>
        <begin position="97"/>
        <end position="254"/>
    </location>
</feature>
<evidence type="ECO:0000259" key="6">
    <source>
        <dbReference type="Pfam" id="PF01368"/>
    </source>
</evidence>
<dbReference type="Pfam" id="PF17768">
    <property type="entry name" value="RecJ_OB"/>
    <property type="match status" value="1"/>
</dbReference>
<keyword evidence="3" id="KW-0540">Nuclease</keyword>
<evidence type="ECO:0000256" key="3">
    <source>
        <dbReference type="ARBA" id="ARBA00022722"/>
    </source>
</evidence>
<dbReference type="AlphaFoldDB" id="A0A939J3P0"/>
<keyword evidence="4" id="KW-0378">Hydrolase</keyword>
<dbReference type="GO" id="GO:0006281">
    <property type="term" value="P:DNA repair"/>
    <property type="evidence" value="ECO:0007669"/>
    <property type="project" value="InterPro"/>
</dbReference>
<dbReference type="Gene3D" id="3.10.310.30">
    <property type="match status" value="1"/>
</dbReference>
<dbReference type="PANTHER" id="PTHR30255:SF2">
    <property type="entry name" value="SINGLE-STRANDED-DNA-SPECIFIC EXONUCLEASE RECJ"/>
    <property type="match status" value="1"/>
</dbReference>
<sequence length="601" mass="63645">MEEDERRLVLGVTRSANDNAWRERLSASENRAALAIAQSHGLPDVLARVMAARGVSPETAAEFLEPSIKSLMPDPSGLVDMDRAVSRVADAVQSGKKIAIFGDYDVDGATSSAVFAKYLQWLGLDPVIHIPDRIIEGYGPNGPAIENLCAGGAELLVTLDCGSTSFEAFEVASKLDLDVVVIDHHQVGESLPDVSALVNPNRQDDLSGQGHLAAVGVTFLFLVGLNRELRRRGAFQTRPQPDLMTLLDLVALGTVCDVVPLKGLNRAYVTRGLTVMHRRANYGLTALSDVARVSGKPAPYHLGFLIGPRINAGGRIGDAALGARLLTTEDPHEARTIAARLDQLNSERQAMEAVMLEQAGAEAAMAIETRDPAVLLTGSEDWHPGIVGLIASRLKEAHRRPAFAIAYDASGKGTGSGRSIQGVDLGKAVRQAVENGLLEKGGGHAMAAGLTVRREKAADLEAFFNETLAEAVEVAASKRDLSIDAALTGTGATLDLLELLEKAGPYGAGHSEPVFAFPSHRVSFADVVGNGHVRATLAAGDGSTLKSICFKAADKPHGQMLLEGRGKSLHVAGTLSIDTWQGSPKVQLRILDVADPQKSRL</sequence>
<protein>
    <recommendedName>
        <fullName evidence="2">Single-stranded-DNA-specific exonuclease RecJ</fullName>
    </recommendedName>
</protein>
<comment type="caution">
    <text evidence="9">The sequence shown here is derived from an EMBL/GenBank/DDBJ whole genome shotgun (WGS) entry which is preliminary data.</text>
</comment>
<dbReference type="Pfam" id="PF02272">
    <property type="entry name" value="DHHA1"/>
    <property type="match status" value="1"/>
</dbReference>
<evidence type="ECO:0000256" key="2">
    <source>
        <dbReference type="ARBA" id="ARBA00019841"/>
    </source>
</evidence>
<evidence type="ECO:0000259" key="7">
    <source>
        <dbReference type="Pfam" id="PF02272"/>
    </source>
</evidence>
<keyword evidence="5 9" id="KW-0269">Exonuclease</keyword>
<dbReference type="GO" id="GO:0006310">
    <property type="term" value="P:DNA recombination"/>
    <property type="evidence" value="ECO:0007669"/>
    <property type="project" value="InterPro"/>
</dbReference>
<dbReference type="InterPro" id="IPR003156">
    <property type="entry name" value="DHHA1_dom"/>
</dbReference>
<name>A0A939J3P0_9HYPH</name>
<feature type="domain" description="DHHA1" evidence="7">
    <location>
        <begin position="377"/>
        <end position="469"/>
    </location>
</feature>
<reference evidence="9" key="1">
    <citation type="submission" date="2020-12" db="EMBL/GenBank/DDBJ databases">
        <title>Oil enriched cultivation method for isolating marine PHA-producing bacteria.</title>
        <authorList>
            <person name="Zheng W."/>
            <person name="Yu S."/>
            <person name="Huang Y."/>
        </authorList>
    </citation>
    <scope>NUCLEOTIDE SEQUENCE</scope>
    <source>
        <strain evidence="9">SY-2-12</strain>
    </source>
</reference>
<evidence type="ECO:0000313" key="9">
    <source>
        <dbReference type="EMBL" id="MBN9670335.1"/>
    </source>
</evidence>
<feature type="domain" description="RecJ OB" evidence="8">
    <location>
        <begin position="483"/>
        <end position="592"/>
    </location>
</feature>
<organism evidence="9 10">
    <name type="scientific">Roseibium aggregatum</name>
    <dbReference type="NCBI Taxonomy" id="187304"/>
    <lineage>
        <taxon>Bacteria</taxon>
        <taxon>Pseudomonadati</taxon>
        <taxon>Pseudomonadota</taxon>
        <taxon>Alphaproteobacteria</taxon>
        <taxon>Hyphomicrobiales</taxon>
        <taxon>Stappiaceae</taxon>
        <taxon>Roseibium</taxon>
    </lineage>
</organism>
<evidence type="ECO:0000256" key="1">
    <source>
        <dbReference type="ARBA" id="ARBA00005915"/>
    </source>
</evidence>
<dbReference type="InterPro" id="IPR004610">
    <property type="entry name" value="RecJ"/>
</dbReference>
<dbReference type="Proteomes" id="UP000664096">
    <property type="component" value="Unassembled WGS sequence"/>
</dbReference>
<evidence type="ECO:0000313" key="10">
    <source>
        <dbReference type="Proteomes" id="UP000664096"/>
    </source>
</evidence>
<proteinExistence type="inferred from homology"/>
<dbReference type="InterPro" id="IPR001667">
    <property type="entry name" value="DDH_dom"/>
</dbReference>
<dbReference type="GO" id="GO:0008409">
    <property type="term" value="F:5'-3' exonuclease activity"/>
    <property type="evidence" value="ECO:0007669"/>
    <property type="project" value="InterPro"/>
</dbReference>
<dbReference type="Pfam" id="PF01368">
    <property type="entry name" value="DHH"/>
    <property type="match status" value="1"/>
</dbReference>
<dbReference type="InterPro" id="IPR038763">
    <property type="entry name" value="DHH_sf"/>
</dbReference>
<dbReference type="InterPro" id="IPR051673">
    <property type="entry name" value="SSDNA_exonuclease_RecJ"/>
</dbReference>
<dbReference type="RefSeq" id="WP_207139827.1">
    <property type="nucleotide sequence ID" value="NZ_JAEKJZ010000001.1"/>
</dbReference>